<sequence>MSSQPRRMIFGDRRNIMYNRETPCGHRFVDTFTEESRWQPKTAERVSPHVTGPRAIMSSQNQLLFKWHSGTRKELEVKFLAALLTTRRVKGYNSKRSRNIDNYNPETKRSAQWVFLFEELPTKSKTRSKRRKKDGGLFLQNDRSLCNNCSRT</sequence>
<dbReference type="AlphaFoldDB" id="A0A4C1UYZ7"/>
<evidence type="ECO:0000313" key="1">
    <source>
        <dbReference type="EMBL" id="GBP31024.1"/>
    </source>
</evidence>
<proteinExistence type="predicted"/>
<evidence type="ECO:0000313" key="2">
    <source>
        <dbReference type="Proteomes" id="UP000299102"/>
    </source>
</evidence>
<name>A0A4C1UYZ7_EUMVA</name>
<organism evidence="1 2">
    <name type="scientific">Eumeta variegata</name>
    <name type="common">Bagworm moth</name>
    <name type="synonym">Eumeta japonica</name>
    <dbReference type="NCBI Taxonomy" id="151549"/>
    <lineage>
        <taxon>Eukaryota</taxon>
        <taxon>Metazoa</taxon>
        <taxon>Ecdysozoa</taxon>
        <taxon>Arthropoda</taxon>
        <taxon>Hexapoda</taxon>
        <taxon>Insecta</taxon>
        <taxon>Pterygota</taxon>
        <taxon>Neoptera</taxon>
        <taxon>Endopterygota</taxon>
        <taxon>Lepidoptera</taxon>
        <taxon>Glossata</taxon>
        <taxon>Ditrysia</taxon>
        <taxon>Tineoidea</taxon>
        <taxon>Psychidae</taxon>
        <taxon>Oiketicinae</taxon>
        <taxon>Eumeta</taxon>
    </lineage>
</organism>
<gene>
    <name evidence="1" type="ORF">EVAR_81924_1</name>
</gene>
<dbReference type="Proteomes" id="UP000299102">
    <property type="component" value="Unassembled WGS sequence"/>
</dbReference>
<keyword evidence="2" id="KW-1185">Reference proteome</keyword>
<dbReference type="EMBL" id="BGZK01000240">
    <property type="protein sequence ID" value="GBP31024.1"/>
    <property type="molecule type" value="Genomic_DNA"/>
</dbReference>
<comment type="caution">
    <text evidence="1">The sequence shown here is derived from an EMBL/GenBank/DDBJ whole genome shotgun (WGS) entry which is preliminary data.</text>
</comment>
<reference evidence="1 2" key="1">
    <citation type="journal article" date="2019" name="Commun. Biol.">
        <title>The bagworm genome reveals a unique fibroin gene that provides high tensile strength.</title>
        <authorList>
            <person name="Kono N."/>
            <person name="Nakamura H."/>
            <person name="Ohtoshi R."/>
            <person name="Tomita M."/>
            <person name="Numata K."/>
            <person name="Arakawa K."/>
        </authorList>
    </citation>
    <scope>NUCLEOTIDE SEQUENCE [LARGE SCALE GENOMIC DNA]</scope>
</reference>
<accession>A0A4C1UYZ7</accession>
<protein>
    <submittedName>
        <fullName evidence="1">Uncharacterized protein</fullName>
    </submittedName>
</protein>